<dbReference type="EMBL" id="AP006063">
    <property type="protein sequence ID" value="BAD62319.1"/>
    <property type="molecule type" value="Genomic_DNA"/>
</dbReference>
<accession>Q5Z4L3</accession>
<dbReference type="Proteomes" id="UP000000763">
    <property type="component" value="Chromosome 6"/>
</dbReference>
<feature type="compositionally biased region" description="Basic and acidic residues" evidence="1">
    <location>
        <begin position="221"/>
        <end position="232"/>
    </location>
</feature>
<feature type="compositionally biased region" description="Basic and acidic residues" evidence="1">
    <location>
        <begin position="117"/>
        <end position="135"/>
    </location>
</feature>
<evidence type="ECO:0000313" key="2">
    <source>
        <dbReference type="EMBL" id="BAD62319.1"/>
    </source>
</evidence>
<gene>
    <name evidence="2" type="primary">OSJNBa0022O06.8</name>
</gene>
<reference evidence="3" key="2">
    <citation type="journal article" date="2008" name="Nucleic Acids Res.">
        <title>The rice annotation project database (RAP-DB): 2008 update.</title>
        <authorList>
            <consortium name="The rice annotation project (RAP)"/>
        </authorList>
    </citation>
    <scope>GENOME REANNOTATION</scope>
    <source>
        <strain evidence="3">cv. Nipponbare</strain>
    </source>
</reference>
<reference evidence="3" key="1">
    <citation type="journal article" date="2005" name="Nature">
        <title>The map-based sequence of the rice genome.</title>
        <authorList>
            <consortium name="International rice genome sequencing project (IRGSP)"/>
            <person name="Matsumoto T."/>
            <person name="Wu J."/>
            <person name="Kanamori H."/>
            <person name="Katayose Y."/>
            <person name="Fujisawa M."/>
            <person name="Namiki N."/>
            <person name="Mizuno H."/>
            <person name="Yamamoto K."/>
            <person name="Antonio B.A."/>
            <person name="Baba T."/>
            <person name="Sakata K."/>
            <person name="Nagamura Y."/>
            <person name="Aoki H."/>
            <person name="Arikawa K."/>
            <person name="Arita K."/>
            <person name="Bito T."/>
            <person name="Chiden Y."/>
            <person name="Fujitsuka N."/>
            <person name="Fukunaka R."/>
            <person name="Hamada M."/>
            <person name="Harada C."/>
            <person name="Hayashi A."/>
            <person name="Hijishita S."/>
            <person name="Honda M."/>
            <person name="Hosokawa S."/>
            <person name="Ichikawa Y."/>
            <person name="Idonuma A."/>
            <person name="Iijima M."/>
            <person name="Ikeda M."/>
            <person name="Ikeno M."/>
            <person name="Ito K."/>
            <person name="Ito S."/>
            <person name="Ito T."/>
            <person name="Ito Y."/>
            <person name="Ito Y."/>
            <person name="Iwabuchi A."/>
            <person name="Kamiya K."/>
            <person name="Karasawa W."/>
            <person name="Kurita K."/>
            <person name="Katagiri S."/>
            <person name="Kikuta A."/>
            <person name="Kobayashi H."/>
            <person name="Kobayashi N."/>
            <person name="Machita K."/>
            <person name="Maehara T."/>
            <person name="Masukawa M."/>
            <person name="Mizubayashi T."/>
            <person name="Mukai Y."/>
            <person name="Nagasaki H."/>
            <person name="Nagata Y."/>
            <person name="Naito S."/>
            <person name="Nakashima M."/>
            <person name="Nakama Y."/>
            <person name="Nakamichi Y."/>
            <person name="Nakamura M."/>
            <person name="Meguro A."/>
            <person name="Negishi M."/>
            <person name="Ohta I."/>
            <person name="Ohta T."/>
            <person name="Okamoto M."/>
            <person name="Ono N."/>
            <person name="Saji S."/>
            <person name="Sakaguchi M."/>
            <person name="Sakai K."/>
            <person name="Shibata M."/>
            <person name="Shimokawa T."/>
            <person name="Song J."/>
            <person name="Takazaki Y."/>
            <person name="Terasawa K."/>
            <person name="Tsugane M."/>
            <person name="Tsuji K."/>
            <person name="Ueda S."/>
            <person name="Waki K."/>
            <person name="Yamagata H."/>
            <person name="Yamamoto M."/>
            <person name="Yamamoto S."/>
            <person name="Yamane H."/>
            <person name="Yoshiki S."/>
            <person name="Yoshihara R."/>
            <person name="Yukawa K."/>
            <person name="Zhong H."/>
            <person name="Yano M."/>
            <person name="Yuan Q."/>
            <person name="Ouyang S."/>
            <person name="Liu J."/>
            <person name="Jones K.M."/>
            <person name="Gansberger K."/>
            <person name="Moffat K."/>
            <person name="Hill J."/>
            <person name="Bera J."/>
            <person name="Fadrosh D."/>
            <person name="Jin S."/>
            <person name="Johri S."/>
            <person name="Kim M."/>
            <person name="Overton L."/>
            <person name="Reardon M."/>
            <person name="Tsitrin T."/>
            <person name="Vuong H."/>
            <person name="Weaver B."/>
            <person name="Ciecko A."/>
            <person name="Tallon L."/>
            <person name="Jackson J."/>
            <person name="Pai G."/>
            <person name="Aken S.V."/>
            <person name="Utterback T."/>
            <person name="Reidmuller S."/>
            <person name="Feldblyum T."/>
            <person name="Hsiao J."/>
            <person name="Zismann V."/>
            <person name="Iobst S."/>
            <person name="de Vazeille A.R."/>
            <person name="Buell C.R."/>
            <person name="Ying K."/>
            <person name="Li Y."/>
            <person name="Lu T."/>
            <person name="Huang Y."/>
            <person name="Zhao Q."/>
            <person name="Feng Q."/>
            <person name="Zhang L."/>
            <person name="Zhu J."/>
            <person name="Weng Q."/>
            <person name="Mu J."/>
            <person name="Lu Y."/>
            <person name="Fan D."/>
            <person name="Liu Y."/>
            <person name="Guan J."/>
            <person name="Zhang Y."/>
            <person name="Yu S."/>
            <person name="Liu X."/>
            <person name="Zhang Y."/>
            <person name="Hong G."/>
            <person name="Han B."/>
            <person name="Choisne N."/>
            <person name="Demange N."/>
            <person name="Orjeda G."/>
            <person name="Samain S."/>
            <person name="Cattolico L."/>
            <person name="Pelletier E."/>
            <person name="Couloux A."/>
            <person name="Segurens B."/>
            <person name="Wincker P."/>
            <person name="D'Hont A."/>
            <person name="Scarpelli C."/>
            <person name="Weissenbach J."/>
            <person name="Salanoubat M."/>
            <person name="Quetier F."/>
            <person name="Yu Y."/>
            <person name="Kim H.R."/>
            <person name="Rambo T."/>
            <person name="Currie J."/>
            <person name="Collura K."/>
            <person name="Luo M."/>
            <person name="Yang T."/>
            <person name="Ammiraju J.S.S."/>
            <person name="Engler F."/>
            <person name="Soderlund C."/>
            <person name="Wing R.A."/>
            <person name="Palmer L.E."/>
            <person name="de la Bastide M."/>
            <person name="Spiegel L."/>
            <person name="Nascimento L."/>
            <person name="Zutavern T."/>
            <person name="O'Shaughnessy A."/>
            <person name="Dike S."/>
            <person name="Dedhia N."/>
            <person name="Preston R."/>
            <person name="Balija V."/>
            <person name="McCombie W.R."/>
            <person name="Chow T."/>
            <person name="Chen H."/>
            <person name="Chung M."/>
            <person name="Chen C."/>
            <person name="Shaw J."/>
            <person name="Wu H."/>
            <person name="Hsiao K."/>
            <person name="Chao Y."/>
            <person name="Chu M."/>
            <person name="Cheng C."/>
            <person name="Hour A."/>
            <person name="Lee P."/>
            <person name="Lin S."/>
            <person name="Lin Y."/>
            <person name="Liou J."/>
            <person name="Liu S."/>
            <person name="Hsing Y."/>
            <person name="Raghuvanshi S."/>
            <person name="Mohanty A."/>
            <person name="Bharti A.K."/>
            <person name="Gaur A."/>
            <person name="Gupta V."/>
            <person name="Kumar D."/>
            <person name="Ravi V."/>
            <person name="Vij S."/>
            <person name="Kapur A."/>
            <person name="Khurana P."/>
            <person name="Khurana P."/>
            <person name="Khurana J.P."/>
            <person name="Tyagi A.K."/>
            <person name="Gaikwad K."/>
            <person name="Singh A."/>
            <person name="Dalal V."/>
            <person name="Srivastava S."/>
            <person name="Dixit A."/>
            <person name="Pal A.K."/>
            <person name="Ghazi I.A."/>
            <person name="Yadav M."/>
            <person name="Pandit A."/>
            <person name="Bhargava A."/>
            <person name="Sureshbabu K."/>
            <person name="Batra K."/>
            <person name="Sharma T.R."/>
            <person name="Mohapatra T."/>
            <person name="Singh N.K."/>
            <person name="Messing J."/>
            <person name="Nelson A.B."/>
            <person name="Fuks G."/>
            <person name="Kavchok S."/>
            <person name="Keizer G."/>
            <person name="Linton E."/>
            <person name="Llaca V."/>
            <person name="Song R."/>
            <person name="Tanyolac B."/>
            <person name="Young S."/>
            <person name="Ho-Il K."/>
            <person name="Hahn J.H."/>
            <person name="Sangsakoo G."/>
            <person name="Vanavichit A."/>
            <person name="de Mattos Luiz.A.T."/>
            <person name="Zimmer P.D."/>
            <person name="Malone G."/>
            <person name="Dellagostin O."/>
            <person name="de Oliveira A.C."/>
            <person name="Bevan M."/>
            <person name="Bancroft I."/>
            <person name="Minx P."/>
            <person name="Cordum H."/>
            <person name="Wilson R."/>
            <person name="Cheng Z."/>
            <person name="Jin W."/>
            <person name="Jiang J."/>
            <person name="Leong S.A."/>
            <person name="Iwama H."/>
            <person name="Gojobori T."/>
            <person name="Itoh T."/>
            <person name="Niimura Y."/>
            <person name="Fujii Y."/>
            <person name="Habara T."/>
            <person name="Sakai H."/>
            <person name="Sato Y."/>
            <person name="Wilson G."/>
            <person name="Kumar K."/>
            <person name="McCouch S."/>
            <person name="Juretic N."/>
            <person name="Hoen D."/>
            <person name="Wright S."/>
            <person name="Bruskiewich R."/>
            <person name="Bureau T."/>
            <person name="Miyao A."/>
            <person name="Hirochika H."/>
            <person name="Nishikawa T."/>
            <person name="Kadowaki K."/>
            <person name="Sugiura M."/>
            <person name="Burr B."/>
            <person name="Sasaki T."/>
        </authorList>
    </citation>
    <scope>NUCLEOTIDE SEQUENCE [LARGE SCALE GENOMIC DNA]</scope>
    <source>
        <strain evidence="3">cv. Nipponbare</strain>
    </source>
</reference>
<feature type="region of interest" description="Disordered" evidence="1">
    <location>
        <begin position="1"/>
        <end position="246"/>
    </location>
</feature>
<protein>
    <submittedName>
        <fullName evidence="2">Pr1-like protein</fullName>
    </submittedName>
</protein>
<proteinExistence type="predicted"/>
<feature type="compositionally biased region" description="Low complexity" evidence="1">
    <location>
        <begin position="75"/>
        <end position="92"/>
    </location>
</feature>
<dbReference type="AlphaFoldDB" id="Q5Z4L3"/>
<name>Q5Z4L3_ORYSJ</name>
<feature type="compositionally biased region" description="Basic residues" evidence="1">
    <location>
        <begin position="25"/>
        <end position="35"/>
    </location>
</feature>
<sequence>MGPTRQPHPRARAADGRAHLAAAGRARRRPRRHGRREAAHPRPDGRRRRPTARRSGGRERGGKREAKRRSSAHPGTTRTAETTTGAEEGSGAVRIDEDGGAPTVGGRNEGVDEVDGDAAKPKEVTPRREEVRGDDGGEPELGGDGGERGRRRELESDGERVRRVAETEERSRRNDYIASRGTGGRRTRREVGDDRWAPPVSEGGGRARPSAARARGGADGPRGRGERGRELGRAGPRGKKGGKEDF</sequence>
<feature type="compositionally biased region" description="Basic and acidic residues" evidence="1">
    <location>
        <begin position="145"/>
        <end position="175"/>
    </location>
</feature>
<evidence type="ECO:0000256" key="1">
    <source>
        <dbReference type="SAM" id="MobiDB-lite"/>
    </source>
</evidence>
<evidence type="ECO:0000313" key="3">
    <source>
        <dbReference type="Proteomes" id="UP000000763"/>
    </source>
</evidence>
<organism evidence="2 3">
    <name type="scientific">Oryza sativa subsp. japonica</name>
    <name type="common">Rice</name>
    <dbReference type="NCBI Taxonomy" id="39947"/>
    <lineage>
        <taxon>Eukaryota</taxon>
        <taxon>Viridiplantae</taxon>
        <taxon>Streptophyta</taxon>
        <taxon>Embryophyta</taxon>
        <taxon>Tracheophyta</taxon>
        <taxon>Spermatophyta</taxon>
        <taxon>Magnoliopsida</taxon>
        <taxon>Liliopsida</taxon>
        <taxon>Poales</taxon>
        <taxon>Poaceae</taxon>
        <taxon>BOP clade</taxon>
        <taxon>Oryzoideae</taxon>
        <taxon>Oryzeae</taxon>
        <taxon>Oryzinae</taxon>
        <taxon>Oryza</taxon>
        <taxon>Oryza sativa</taxon>
    </lineage>
</organism>